<dbReference type="AlphaFoldDB" id="A0ABD2J0Y9"/>
<proteinExistence type="predicted"/>
<protein>
    <submittedName>
        <fullName evidence="1">Uncharacterized protein</fullName>
    </submittedName>
</protein>
<gene>
    <name evidence="1" type="ORF">niasHS_013657</name>
</gene>
<name>A0ABD2J0Y9_HETSC</name>
<accession>A0ABD2J0Y9</accession>
<keyword evidence="2" id="KW-1185">Reference proteome</keyword>
<reference evidence="1 2" key="1">
    <citation type="submission" date="2024-10" db="EMBL/GenBank/DDBJ databases">
        <authorList>
            <person name="Kim D."/>
        </authorList>
    </citation>
    <scope>NUCLEOTIDE SEQUENCE [LARGE SCALE GENOMIC DNA]</scope>
    <source>
        <strain evidence="1">Taebaek</strain>
    </source>
</reference>
<evidence type="ECO:0000313" key="2">
    <source>
        <dbReference type="Proteomes" id="UP001620645"/>
    </source>
</evidence>
<sequence length="116" mass="12697">MSNVKSVPTPFKLRLVPNTKPTFQCVCTAANERFVPHRAVVTPKKLRIIYDASAHEKGKASLNEMLILGSNLIPELAGVLLRFRSSTTCSGATEEATAVHTARQVMTRAGMHLHDL</sequence>
<organism evidence="1 2">
    <name type="scientific">Heterodera schachtii</name>
    <name type="common">Sugarbeet cyst nematode worm</name>
    <name type="synonym">Tylenchus schachtii</name>
    <dbReference type="NCBI Taxonomy" id="97005"/>
    <lineage>
        <taxon>Eukaryota</taxon>
        <taxon>Metazoa</taxon>
        <taxon>Ecdysozoa</taxon>
        <taxon>Nematoda</taxon>
        <taxon>Chromadorea</taxon>
        <taxon>Rhabditida</taxon>
        <taxon>Tylenchina</taxon>
        <taxon>Tylenchomorpha</taxon>
        <taxon>Tylenchoidea</taxon>
        <taxon>Heteroderidae</taxon>
        <taxon>Heteroderinae</taxon>
        <taxon>Heterodera</taxon>
    </lineage>
</organism>
<comment type="caution">
    <text evidence="1">The sequence shown here is derived from an EMBL/GenBank/DDBJ whole genome shotgun (WGS) entry which is preliminary data.</text>
</comment>
<dbReference type="Proteomes" id="UP001620645">
    <property type="component" value="Unassembled WGS sequence"/>
</dbReference>
<evidence type="ECO:0000313" key="1">
    <source>
        <dbReference type="EMBL" id="KAL3079263.1"/>
    </source>
</evidence>
<dbReference type="EMBL" id="JBICCN010000306">
    <property type="protein sequence ID" value="KAL3079263.1"/>
    <property type="molecule type" value="Genomic_DNA"/>
</dbReference>